<name>A0ABD3PCD9_9STRA</name>
<feature type="region of interest" description="Disordered" evidence="1">
    <location>
        <begin position="300"/>
        <end position="375"/>
    </location>
</feature>
<proteinExistence type="predicted"/>
<comment type="caution">
    <text evidence="2">The sequence shown here is derived from an EMBL/GenBank/DDBJ whole genome shotgun (WGS) entry which is preliminary data.</text>
</comment>
<feature type="compositionally biased region" description="Basic and acidic residues" evidence="1">
    <location>
        <begin position="360"/>
        <end position="371"/>
    </location>
</feature>
<feature type="compositionally biased region" description="Acidic residues" evidence="1">
    <location>
        <begin position="341"/>
        <end position="353"/>
    </location>
</feature>
<dbReference type="Proteomes" id="UP001530315">
    <property type="component" value="Unassembled WGS sequence"/>
</dbReference>
<dbReference type="AlphaFoldDB" id="A0ABD3PCD9"/>
<feature type="compositionally biased region" description="Polar residues" evidence="1">
    <location>
        <begin position="158"/>
        <end position="177"/>
    </location>
</feature>
<sequence length="398" mass="44193">MWSLPKPPSGELGISFPVCTEEVEKQQQHIQTFVSDPSIEEFPESTNPFRLRNNMPPVFLPPADKDVNRTKMVAKPTNEPTLSSPRRFDASCSRSHWVSVNAIDSRSPKFATRLDSSVSPITLDLATRLDASVSPITLDLDVSMGSAGRNDHHDDNMSVGSPSVSTAVTGNVSQVTPEDNLAVEDGRERRSRTNSSERARQGRRRGKTARRRTSISRGHVMCGTVELKLNNEIRASMQDINDAVQQIFATVQRFGPDERDAVRNTIVDAGYFFTKKCGATFSPKRATCGIVDVDSFHFSDGSRSPVRDTRLNGLNGNTRMRRVRDGDTTRPTSRRGYESSSCDDSDDNDDSDDSNNSRSTSHDVRRRERAQAKVYSDAVEEVVYSMPIDSFALSPRLV</sequence>
<dbReference type="EMBL" id="JALLAZ020000892">
    <property type="protein sequence ID" value="KAL3785389.1"/>
    <property type="molecule type" value="Genomic_DNA"/>
</dbReference>
<protein>
    <submittedName>
        <fullName evidence="2">Uncharacterized protein</fullName>
    </submittedName>
</protein>
<gene>
    <name evidence="2" type="ORF">ACHAW5_007866</name>
</gene>
<evidence type="ECO:0000256" key="1">
    <source>
        <dbReference type="SAM" id="MobiDB-lite"/>
    </source>
</evidence>
<evidence type="ECO:0000313" key="3">
    <source>
        <dbReference type="Proteomes" id="UP001530315"/>
    </source>
</evidence>
<reference evidence="2 3" key="1">
    <citation type="submission" date="2024-10" db="EMBL/GenBank/DDBJ databases">
        <title>Updated reference genomes for cyclostephanoid diatoms.</title>
        <authorList>
            <person name="Roberts W.R."/>
            <person name="Alverson A.J."/>
        </authorList>
    </citation>
    <scope>NUCLEOTIDE SEQUENCE [LARGE SCALE GENOMIC DNA]</scope>
    <source>
        <strain evidence="2 3">AJA276-08</strain>
    </source>
</reference>
<evidence type="ECO:0000313" key="2">
    <source>
        <dbReference type="EMBL" id="KAL3785389.1"/>
    </source>
</evidence>
<keyword evidence="3" id="KW-1185">Reference proteome</keyword>
<feature type="region of interest" description="Disordered" evidence="1">
    <location>
        <begin position="145"/>
        <end position="214"/>
    </location>
</feature>
<organism evidence="2 3">
    <name type="scientific">Stephanodiscus triporus</name>
    <dbReference type="NCBI Taxonomy" id="2934178"/>
    <lineage>
        <taxon>Eukaryota</taxon>
        <taxon>Sar</taxon>
        <taxon>Stramenopiles</taxon>
        <taxon>Ochrophyta</taxon>
        <taxon>Bacillariophyta</taxon>
        <taxon>Coscinodiscophyceae</taxon>
        <taxon>Thalassiosirophycidae</taxon>
        <taxon>Stephanodiscales</taxon>
        <taxon>Stephanodiscaceae</taxon>
        <taxon>Stephanodiscus</taxon>
    </lineage>
</organism>
<accession>A0ABD3PCD9</accession>
<feature type="compositionally biased region" description="Basic residues" evidence="1">
    <location>
        <begin position="201"/>
        <end position="214"/>
    </location>
</feature>